<sequence>MTKFGQSQPVRRVEDQRFITGKGRYADDISLPDMVQGVFLRSPHAHAKILKIDTTEAKQAPGVLAVYTAADLTAANIGVLPCMIPLKNRDGSLRADPPRPALADGMVRHVGDPVAFVVAETAAQARDAAELIEVDYDSLPAAANLATAMDTGQPQIWPEAPNNRVFDWEVGDKAKVDGLFAGAAKTVKLTLENNRIIVASMEARVSLAAFDKQTGRFALHVPTQGVWVLKKTLAKIFNLPEEKFAVYTDDVGGGFGMKIFIYPEQVLTLFAARALGRPVKWTSERSEAFLTDTHGRANLTHAEMALDKDNHFLALRVHNIADMGAYLSTYAPMIPTMAGTKVLSSVYRFQAVHARVEGVFTNTVPVDAYRGAGRPESNYIMERLIDIAARELKIDRAELRRKNYIPADAFPWTSAMNLVYDSGDFANTAETALKAIDWAGFETRRAASAKRGLRRGIGMAYYLEATGGAPTERAEIRFAEDGLVDVYVGTQSTGQGHETAYTGIISELLGISADMIRIRQGDSDMIPTGGGTGGARSLYSQGGALLSTSDAVIDKGKAMAAEMLETATGDIEFAAGRFAVAGTDRGIGIMEVAAEARKRAGVGYDQAAGLDTATDHQIQAITFPNGCHACEVEIDPATGVTQVVRYVVADDMGRVINPTIVKGQIHGGVVQGVGQAIYEHVVYDNDGQLLTGSFTDYCLPRADNFPDIEVILCEVPCKTNPLGVKGAGEAGAVGSAPATISAIVDALADLGVSHVDMPATPLKLWQLINERQTQAAE</sequence>
<dbReference type="Pfam" id="PF02738">
    <property type="entry name" value="MoCoBD_1"/>
    <property type="match status" value="1"/>
</dbReference>
<accession>A0A516GX28</accession>
<dbReference type="RefSeq" id="WP_144067060.1">
    <property type="nucleotide sequence ID" value="NZ_CP041636.1"/>
</dbReference>
<dbReference type="GO" id="GO:0016491">
    <property type="term" value="F:oxidoreductase activity"/>
    <property type="evidence" value="ECO:0007669"/>
    <property type="project" value="UniProtKB-KW"/>
</dbReference>
<dbReference type="InterPro" id="IPR000674">
    <property type="entry name" value="Ald_Oxase/Xan_DH_a/b"/>
</dbReference>
<dbReference type="KEGG" id="fer:FNB15_01750"/>
<keyword evidence="2" id="KW-0560">Oxidoreductase</keyword>
<dbReference type="Pfam" id="PF20256">
    <property type="entry name" value="MoCoBD_2"/>
    <property type="match status" value="1"/>
</dbReference>
<name>A0A516GX28_9PROT</name>
<dbReference type="EMBL" id="CP041636">
    <property type="protein sequence ID" value="QDO96079.1"/>
    <property type="molecule type" value="Genomic_DNA"/>
</dbReference>
<dbReference type="InterPro" id="IPR036856">
    <property type="entry name" value="Ald_Oxase/Xan_DH_a/b_sf"/>
</dbReference>
<dbReference type="InterPro" id="IPR016208">
    <property type="entry name" value="Ald_Oxase/xanthine_DH-like"/>
</dbReference>
<keyword evidence="1" id="KW-0500">Molybdenum</keyword>
<dbReference type="OrthoDB" id="9758509at2"/>
<evidence type="ECO:0000313" key="5">
    <source>
        <dbReference type="Proteomes" id="UP000317496"/>
    </source>
</evidence>
<dbReference type="Proteomes" id="UP000317496">
    <property type="component" value="Chromosome"/>
</dbReference>
<dbReference type="SMART" id="SM01008">
    <property type="entry name" value="Ald_Xan_dh_C"/>
    <property type="match status" value="1"/>
</dbReference>
<dbReference type="SUPFAM" id="SSF56003">
    <property type="entry name" value="Molybdenum cofactor-binding domain"/>
    <property type="match status" value="1"/>
</dbReference>
<dbReference type="SUPFAM" id="SSF54665">
    <property type="entry name" value="CO dehydrogenase molybdoprotein N-domain-like"/>
    <property type="match status" value="1"/>
</dbReference>
<gene>
    <name evidence="4" type="ORF">FNB15_01750</name>
</gene>
<keyword evidence="5" id="KW-1185">Reference proteome</keyword>
<dbReference type="Gene3D" id="3.90.1170.50">
    <property type="entry name" value="Aldehyde oxidase/xanthine dehydrogenase, a/b hammerhead"/>
    <property type="match status" value="1"/>
</dbReference>
<proteinExistence type="predicted"/>
<evidence type="ECO:0000313" key="4">
    <source>
        <dbReference type="EMBL" id="QDO96079.1"/>
    </source>
</evidence>
<dbReference type="InterPro" id="IPR008274">
    <property type="entry name" value="AldOxase/xan_DH_MoCoBD1"/>
</dbReference>
<evidence type="ECO:0000256" key="2">
    <source>
        <dbReference type="ARBA" id="ARBA00023002"/>
    </source>
</evidence>
<evidence type="ECO:0000259" key="3">
    <source>
        <dbReference type="SMART" id="SM01008"/>
    </source>
</evidence>
<dbReference type="PANTHER" id="PTHR11908">
    <property type="entry name" value="XANTHINE DEHYDROGENASE"/>
    <property type="match status" value="1"/>
</dbReference>
<dbReference type="AlphaFoldDB" id="A0A516GX28"/>
<dbReference type="GO" id="GO:0005506">
    <property type="term" value="F:iron ion binding"/>
    <property type="evidence" value="ECO:0007669"/>
    <property type="project" value="InterPro"/>
</dbReference>
<feature type="domain" description="Aldehyde oxidase/xanthine dehydrogenase a/b hammerhead" evidence="3">
    <location>
        <begin position="20"/>
        <end position="140"/>
    </location>
</feature>
<dbReference type="Gene3D" id="3.30.365.10">
    <property type="entry name" value="Aldehyde oxidase/xanthine dehydrogenase, molybdopterin binding domain"/>
    <property type="match status" value="4"/>
</dbReference>
<dbReference type="PANTHER" id="PTHR11908:SF132">
    <property type="entry name" value="ALDEHYDE OXIDASE 1-RELATED"/>
    <property type="match status" value="1"/>
</dbReference>
<dbReference type="InterPro" id="IPR046867">
    <property type="entry name" value="AldOxase/xan_DH_MoCoBD2"/>
</dbReference>
<evidence type="ECO:0000256" key="1">
    <source>
        <dbReference type="ARBA" id="ARBA00022505"/>
    </source>
</evidence>
<dbReference type="InterPro" id="IPR037165">
    <property type="entry name" value="AldOxase/xan_DH_Mopterin-bd_sf"/>
</dbReference>
<organism evidence="4 5">
    <name type="scientific">Ferrovibrio terrae</name>
    <dbReference type="NCBI Taxonomy" id="2594003"/>
    <lineage>
        <taxon>Bacteria</taxon>
        <taxon>Pseudomonadati</taxon>
        <taxon>Pseudomonadota</taxon>
        <taxon>Alphaproteobacteria</taxon>
        <taxon>Rhodospirillales</taxon>
        <taxon>Rhodospirillaceae</taxon>
        <taxon>Ferrovibrio</taxon>
    </lineage>
</organism>
<reference evidence="4 5" key="1">
    <citation type="submission" date="2019-07" db="EMBL/GenBank/DDBJ databases">
        <title>Genome sequencing for Ferrovibrio sp. K5.</title>
        <authorList>
            <person name="Park S.-J."/>
        </authorList>
    </citation>
    <scope>NUCLEOTIDE SEQUENCE [LARGE SCALE GENOMIC DNA]</scope>
    <source>
        <strain evidence="4 5">K5</strain>
    </source>
</reference>
<dbReference type="Pfam" id="PF01315">
    <property type="entry name" value="Ald_Xan_dh_C"/>
    <property type="match status" value="1"/>
</dbReference>
<protein>
    <submittedName>
        <fullName evidence="4">Xanthine dehydrogenase family protein molybdopterin-binding subunit</fullName>
    </submittedName>
</protein>